<reference evidence="1" key="1">
    <citation type="submission" date="2018-10" db="EMBL/GenBank/DDBJ databases">
        <title>Hidden diversity of soil giant viruses.</title>
        <authorList>
            <person name="Schulz F."/>
            <person name="Alteio L."/>
            <person name="Goudeau D."/>
            <person name="Ryan E.M."/>
            <person name="Malmstrom R.R."/>
            <person name="Blanchard J."/>
            <person name="Woyke T."/>
        </authorList>
    </citation>
    <scope>NUCLEOTIDE SEQUENCE</scope>
    <source>
        <strain evidence="1">SYV1</strain>
    </source>
</reference>
<proteinExistence type="predicted"/>
<evidence type="ECO:0000313" key="1">
    <source>
        <dbReference type="EMBL" id="AYV86505.1"/>
    </source>
</evidence>
<feature type="non-terminal residue" evidence="1">
    <location>
        <position position="156"/>
    </location>
</feature>
<gene>
    <name evidence="1" type="ORF">Sylvanvirus2_1</name>
</gene>
<organism evidence="1">
    <name type="scientific">Sylvanvirus sp</name>
    <dbReference type="NCBI Taxonomy" id="2487774"/>
    <lineage>
        <taxon>Viruses</taxon>
    </lineage>
</organism>
<accession>A0A3G5AH28</accession>
<name>A0A3G5AH28_9VIRU</name>
<dbReference type="EMBL" id="MK072508">
    <property type="protein sequence ID" value="AYV86505.1"/>
    <property type="molecule type" value="Genomic_DNA"/>
</dbReference>
<protein>
    <submittedName>
        <fullName evidence="1">Uncharacterized protein</fullName>
    </submittedName>
</protein>
<sequence length="156" mass="18056">MSDIATQSKYRTESEQETIPFKLDLNKLNPCHRILVLGPHTERHSLVKDILAPHLFVNHLFSYSQSQISQCMDMENPPGMTLFCEALSCIYPMKSNKFDFIFVSIGKSKNTSETKCLFSLCPKNISWTTFLTLIENNDWLVIQRGNEEFFTFTNFT</sequence>